<dbReference type="GO" id="GO:0016757">
    <property type="term" value="F:glycosyltransferase activity"/>
    <property type="evidence" value="ECO:0007669"/>
    <property type="project" value="InterPro"/>
</dbReference>
<dbReference type="Gene3D" id="3.40.50.2000">
    <property type="entry name" value="Glycogen Phosphorylase B"/>
    <property type="match status" value="2"/>
</dbReference>
<dbReference type="Pfam" id="PF00534">
    <property type="entry name" value="Glycos_transf_1"/>
    <property type="match status" value="1"/>
</dbReference>
<dbReference type="PANTHER" id="PTHR45947">
    <property type="entry name" value="SULFOQUINOVOSYL TRANSFERASE SQD2"/>
    <property type="match status" value="1"/>
</dbReference>
<dbReference type="EMBL" id="VZAP01000176">
    <property type="protein sequence ID" value="MQO93806.1"/>
    <property type="molecule type" value="Genomic_DNA"/>
</dbReference>
<accession>A0AA90VQP8</accession>
<gene>
    <name evidence="3" type="ORF">F7D31_14290</name>
</gene>
<dbReference type="InterPro" id="IPR001296">
    <property type="entry name" value="Glyco_trans_1"/>
</dbReference>
<protein>
    <submittedName>
        <fullName evidence="3">Glycosyltransferase family 1 protein</fullName>
    </submittedName>
</protein>
<comment type="caution">
    <text evidence="3">The sequence shown here is derived from an EMBL/GenBank/DDBJ whole genome shotgun (WGS) entry which is preliminary data.</text>
</comment>
<dbReference type="InterPro" id="IPR050194">
    <property type="entry name" value="Glycosyltransferase_grp1"/>
</dbReference>
<evidence type="ECO:0000313" key="3">
    <source>
        <dbReference type="EMBL" id="MQO93806.1"/>
    </source>
</evidence>
<dbReference type="AlphaFoldDB" id="A0AA90VQP8"/>
<organism evidence="3 4">
    <name type="scientific">Segatella copri</name>
    <dbReference type="NCBI Taxonomy" id="165179"/>
    <lineage>
        <taxon>Bacteria</taxon>
        <taxon>Pseudomonadati</taxon>
        <taxon>Bacteroidota</taxon>
        <taxon>Bacteroidia</taxon>
        <taxon>Bacteroidales</taxon>
        <taxon>Prevotellaceae</taxon>
        <taxon>Segatella</taxon>
    </lineage>
</organism>
<reference evidence="4" key="1">
    <citation type="submission" date="2019-09" db="EMBL/GenBank/DDBJ databases">
        <title>Distinct polysaccharide growth profiles of human intestinal Prevotella copri isolates.</title>
        <authorList>
            <person name="Fehlner-Peach H."/>
            <person name="Magnabosco C."/>
            <person name="Raghavan V."/>
            <person name="Scher J.U."/>
            <person name="Tett A."/>
            <person name="Cox L.M."/>
            <person name="Gottsegen C."/>
            <person name="Watters A."/>
            <person name="Wiltshire- Gordon J.D."/>
            <person name="Segata N."/>
            <person name="Bonneau R."/>
            <person name="Littman D.R."/>
        </authorList>
    </citation>
    <scope>NUCLEOTIDE SEQUENCE [LARGE SCALE GENOMIC DNA]</scope>
    <source>
        <strain evidence="4">iAU3127</strain>
    </source>
</reference>
<dbReference type="InterPro" id="IPR028098">
    <property type="entry name" value="Glyco_trans_4-like_N"/>
</dbReference>
<dbReference type="SUPFAM" id="SSF53756">
    <property type="entry name" value="UDP-Glycosyltransferase/glycogen phosphorylase"/>
    <property type="match status" value="1"/>
</dbReference>
<dbReference type="RefSeq" id="WP_153139771.1">
    <property type="nucleotide sequence ID" value="NZ_VZAP01000176.1"/>
</dbReference>
<evidence type="ECO:0000259" key="2">
    <source>
        <dbReference type="Pfam" id="PF13439"/>
    </source>
</evidence>
<dbReference type="PANTHER" id="PTHR45947:SF3">
    <property type="entry name" value="SULFOQUINOVOSYL TRANSFERASE SQD2"/>
    <property type="match status" value="1"/>
</dbReference>
<evidence type="ECO:0000259" key="1">
    <source>
        <dbReference type="Pfam" id="PF00534"/>
    </source>
</evidence>
<proteinExistence type="predicted"/>
<sequence>MKVLFVIHHLKMGGAETIVTNYALQMKKMGIEVAVLDIWHFNTILFQKLKNASIPVFSIFKESNIITRIINHLYPSKTSLNERIMNVISEYKPDVVHFHTFLGDTQIDKELCPKWFFTLHSDMNRFLSQFDEIEIDNFSNQLSAGLHVLALTGKAKQDLLAFNSKTQVDVIPNGLDIQGIQLQKYDKEKLLGELNLPKDTFILGHVGRFNKVKNHEKLINIFRSVLQKHPQSVLLLVGDGDKNDRKRVHGLVEEYSLQDRVIFLGVRKDAIALMSCFDAMALPSYQESFSLVLVEAQAQGVRCVASDTVPDEVICTDKCFKLSVNESNKKWANLLLSSCVRENNVKSVNYFDFKKVLSNILSLYQK</sequence>
<evidence type="ECO:0000313" key="4">
    <source>
        <dbReference type="Proteomes" id="UP000421283"/>
    </source>
</evidence>
<feature type="domain" description="Glycosyltransferase subfamily 4-like N-terminal" evidence="2">
    <location>
        <begin position="12"/>
        <end position="177"/>
    </location>
</feature>
<dbReference type="Proteomes" id="UP000421283">
    <property type="component" value="Unassembled WGS sequence"/>
</dbReference>
<feature type="domain" description="Glycosyl transferase family 1" evidence="1">
    <location>
        <begin position="187"/>
        <end position="314"/>
    </location>
</feature>
<dbReference type="Pfam" id="PF13439">
    <property type="entry name" value="Glyco_transf_4"/>
    <property type="match status" value="1"/>
</dbReference>
<name>A0AA90VQP8_9BACT</name>